<evidence type="ECO:0000256" key="1">
    <source>
        <dbReference type="ARBA" id="ARBA00004477"/>
    </source>
</evidence>
<feature type="transmembrane region" description="Helical" evidence="6">
    <location>
        <begin position="34"/>
        <end position="55"/>
    </location>
</feature>
<dbReference type="AlphaFoldDB" id="A0A8S8ZQZ2"/>
<evidence type="ECO:0000256" key="4">
    <source>
        <dbReference type="ARBA" id="ARBA00022989"/>
    </source>
</evidence>
<comment type="caution">
    <text evidence="7">The sequence shown here is derived from an EMBL/GenBank/DDBJ whole genome shotgun (WGS) entry which is preliminary data.</text>
</comment>
<gene>
    <name evidence="7" type="ORF">SMACR_04414</name>
</gene>
<dbReference type="OMA" id="RRAWFYM"/>
<dbReference type="EMBL" id="NMPR01000076">
    <property type="protein sequence ID" value="KAA8631480.1"/>
    <property type="molecule type" value="Genomic_DNA"/>
</dbReference>
<keyword evidence="2 6" id="KW-0812">Transmembrane</keyword>
<proteinExistence type="predicted"/>
<keyword evidence="5 6" id="KW-0472">Membrane</keyword>
<reference evidence="7 8" key="1">
    <citation type="submission" date="2017-07" db="EMBL/GenBank/DDBJ databases">
        <title>Genome sequence of the Sordaria macrospora wild type strain R19027.</title>
        <authorList>
            <person name="Nowrousian M."/>
            <person name="Teichert I."/>
            <person name="Kueck U."/>
        </authorList>
    </citation>
    <scope>NUCLEOTIDE SEQUENCE [LARGE SCALE GENOMIC DNA]</scope>
    <source>
        <strain evidence="7 8">R19027</strain>
        <tissue evidence="7">Mycelium</tissue>
    </source>
</reference>
<sequence length="117" mass="13289">MSSYLEAFSKWFKLKIYQLEVTMSVYIFTPIEKFIFYSVLFLLVSLTFIATVLYLPHHVQFIARRAWFYMHGDAQDSILDVVSNAVTVTKSALLGSEKTVEALGRAADATVGVIREL</sequence>
<evidence type="ECO:0000256" key="3">
    <source>
        <dbReference type="ARBA" id="ARBA00022824"/>
    </source>
</evidence>
<dbReference type="GO" id="GO:0005789">
    <property type="term" value="C:endoplasmic reticulum membrane"/>
    <property type="evidence" value="ECO:0007669"/>
    <property type="project" value="UniProtKB-SubCell"/>
</dbReference>
<protein>
    <submittedName>
        <fullName evidence="7">Uncharacterized protein</fullName>
    </submittedName>
</protein>
<accession>A0A8S8ZQZ2</accession>
<evidence type="ECO:0000313" key="7">
    <source>
        <dbReference type="EMBL" id="KAA8631480.1"/>
    </source>
</evidence>
<keyword evidence="3" id="KW-0256">Endoplasmic reticulum</keyword>
<keyword evidence="4 6" id="KW-1133">Transmembrane helix</keyword>
<dbReference type="VEuPathDB" id="FungiDB:SMAC_04414"/>
<comment type="subcellular location">
    <subcellularLocation>
        <location evidence="1">Endoplasmic reticulum membrane</location>
        <topology evidence="1">Multi-pass membrane protein</topology>
    </subcellularLocation>
</comment>
<evidence type="ECO:0000256" key="2">
    <source>
        <dbReference type="ARBA" id="ARBA00022692"/>
    </source>
</evidence>
<dbReference type="InterPro" id="IPR024512">
    <property type="entry name" value="Ser_palmitoyltrfase_ssu-like"/>
</dbReference>
<dbReference type="Pfam" id="PF11779">
    <property type="entry name" value="SPT_ssu-like"/>
    <property type="match status" value="1"/>
</dbReference>
<evidence type="ECO:0000256" key="5">
    <source>
        <dbReference type="ARBA" id="ARBA00023136"/>
    </source>
</evidence>
<evidence type="ECO:0000256" key="6">
    <source>
        <dbReference type="SAM" id="Phobius"/>
    </source>
</evidence>
<organism evidence="7 8">
    <name type="scientific">Sordaria macrospora</name>
    <dbReference type="NCBI Taxonomy" id="5147"/>
    <lineage>
        <taxon>Eukaryota</taxon>
        <taxon>Fungi</taxon>
        <taxon>Dikarya</taxon>
        <taxon>Ascomycota</taxon>
        <taxon>Pezizomycotina</taxon>
        <taxon>Sordariomycetes</taxon>
        <taxon>Sordariomycetidae</taxon>
        <taxon>Sordariales</taxon>
        <taxon>Sordariaceae</taxon>
        <taxon>Sordaria</taxon>
    </lineage>
</organism>
<evidence type="ECO:0000313" key="8">
    <source>
        <dbReference type="Proteomes" id="UP000433876"/>
    </source>
</evidence>
<dbReference type="Proteomes" id="UP000433876">
    <property type="component" value="Unassembled WGS sequence"/>
</dbReference>
<name>A0A8S8ZQZ2_SORMA</name>